<evidence type="ECO:0000313" key="4">
    <source>
        <dbReference type="EMBL" id="KAB5593447.1"/>
    </source>
</evidence>
<feature type="transmembrane region" description="Helical" evidence="2">
    <location>
        <begin position="241"/>
        <end position="260"/>
    </location>
</feature>
<dbReference type="InterPro" id="IPR045340">
    <property type="entry name" value="DUF6533"/>
</dbReference>
<reference evidence="4 5" key="1">
    <citation type="journal article" date="2019" name="Fungal Biol. Biotechnol.">
        <title>Draft genome sequence of fastidious pathogen Ceratobasidium theobromae, which causes vascular-streak dieback in Theobroma cacao.</title>
        <authorList>
            <person name="Ali S.S."/>
            <person name="Asman A."/>
            <person name="Shao J."/>
            <person name="Firmansyah A.P."/>
            <person name="Susilo A.W."/>
            <person name="Rosmana A."/>
            <person name="McMahon P."/>
            <person name="Junaid M."/>
            <person name="Guest D."/>
            <person name="Kheng T.Y."/>
            <person name="Meinhardt L.W."/>
            <person name="Bailey B.A."/>
        </authorList>
    </citation>
    <scope>NUCLEOTIDE SEQUENCE [LARGE SCALE GENOMIC DNA]</scope>
    <source>
        <strain evidence="4 5">CT2</strain>
    </source>
</reference>
<evidence type="ECO:0000313" key="5">
    <source>
        <dbReference type="Proteomes" id="UP000383932"/>
    </source>
</evidence>
<organism evidence="4 5">
    <name type="scientific">Ceratobasidium theobromae</name>
    <dbReference type="NCBI Taxonomy" id="1582974"/>
    <lineage>
        <taxon>Eukaryota</taxon>
        <taxon>Fungi</taxon>
        <taxon>Dikarya</taxon>
        <taxon>Basidiomycota</taxon>
        <taxon>Agaricomycotina</taxon>
        <taxon>Agaricomycetes</taxon>
        <taxon>Cantharellales</taxon>
        <taxon>Ceratobasidiaceae</taxon>
        <taxon>Ceratobasidium</taxon>
    </lineage>
</organism>
<feature type="transmembrane region" description="Helical" evidence="2">
    <location>
        <begin position="125"/>
        <end position="149"/>
    </location>
</feature>
<accession>A0A5N5QQE7</accession>
<dbReference type="OrthoDB" id="3354157at2759"/>
<evidence type="ECO:0000256" key="1">
    <source>
        <dbReference type="SAM" id="MobiDB-lite"/>
    </source>
</evidence>
<dbReference type="Pfam" id="PF20151">
    <property type="entry name" value="DUF6533"/>
    <property type="match status" value="1"/>
</dbReference>
<feature type="transmembrane region" description="Helical" evidence="2">
    <location>
        <begin position="54"/>
        <end position="72"/>
    </location>
</feature>
<gene>
    <name evidence="4" type="ORF">CTheo_3081</name>
</gene>
<keyword evidence="5" id="KW-1185">Reference proteome</keyword>
<keyword evidence="2" id="KW-1133">Transmembrane helix</keyword>
<feature type="transmembrane region" description="Helical" evidence="2">
    <location>
        <begin position="518"/>
        <end position="539"/>
    </location>
</feature>
<sequence>MATEADVLHELETAMVHVFASKCMAIAGFCILCYDHLLTFSDEVEFIWKQQRSLVSAFFFLNRYIAPLILSIDIYDKGGLANFIPKSFCVRWYYGESVWNLVSFALVHVIVALRVRAIWGRPRWISWTLLVWFIVYFVATTVIAFKFLVDFSHGIEYSPIFRICLGSVSPYLWLCWLPALIFESLLFVFTLIKAVEHANKNVDTPVLRVLYRDGIIYFVVICCCSLFNMVVWLAAPPTLVILSKYFVLAIVPTMGARLVLNLRSSRREDLVPTARSTEMDDAAYEMYTRGASQKGTRHDTATQGGPHLLTFQEHDALTVRDRIYLNRIKASTRWNIANHSPGEGSPPVFEIIPGAVAPGTETGNAQAVLKSTFLSPPNIMATANPAVAHALHDLEIALHHILASRQMPFHCRSLHPRLRPHLDVFTRAHLETTAVMGFRAVPPGRRLSLIAIKRSTHDQYLRHRVEPVYDKGGLTNYLPRSFCVSWYFFESTWNFIAFGSIHALVALRVHAIWGRPRWLCITLTVLFLLYLILTAGITYKFQTDFAYTVAYNPIFKLCFARVSPYIWTCWLPALVFEFIIFVLTIIKAIEHSKKKINTPVVYVLYRDGILYFIVISLCSILNMMVWLLAPPTLVALSKYFVLCIVPTMAARLVLNLRGSRREDLMPTGGSTSDEQGYEMKTSSPGRSFGDRGVIFVSRERQDSRSGPLSPRTLVHLNQIKPSNDYCRSSRRPKHIV</sequence>
<feature type="transmembrane region" description="Helical" evidence="2">
    <location>
        <begin position="565"/>
        <end position="589"/>
    </location>
</feature>
<feature type="transmembrane region" description="Helical" evidence="2">
    <location>
        <begin position="635"/>
        <end position="654"/>
    </location>
</feature>
<comment type="caution">
    <text evidence="4">The sequence shown here is derived from an EMBL/GenBank/DDBJ whole genome shotgun (WGS) entry which is preliminary data.</text>
</comment>
<evidence type="ECO:0000259" key="3">
    <source>
        <dbReference type="Pfam" id="PF20151"/>
    </source>
</evidence>
<protein>
    <recommendedName>
        <fullName evidence="3">DUF6533 domain-containing protein</fullName>
    </recommendedName>
</protein>
<dbReference type="Proteomes" id="UP000383932">
    <property type="component" value="Unassembled WGS sequence"/>
</dbReference>
<feature type="transmembrane region" description="Helical" evidence="2">
    <location>
        <begin position="609"/>
        <end position="629"/>
    </location>
</feature>
<feature type="compositionally biased region" description="Polar residues" evidence="1">
    <location>
        <begin position="668"/>
        <end position="685"/>
    </location>
</feature>
<proteinExistence type="predicted"/>
<feature type="region of interest" description="Disordered" evidence="1">
    <location>
        <begin position="664"/>
        <end position="690"/>
    </location>
</feature>
<keyword evidence="2" id="KW-0812">Transmembrane</keyword>
<name>A0A5N5QQE7_9AGAM</name>
<feature type="domain" description="DUF6533" evidence="3">
    <location>
        <begin position="23"/>
        <end position="68"/>
    </location>
</feature>
<dbReference type="AlphaFoldDB" id="A0A5N5QQE7"/>
<feature type="transmembrane region" description="Helical" evidence="2">
    <location>
        <begin position="92"/>
        <end position="113"/>
    </location>
</feature>
<feature type="transmembrane region" description="Helical" evidence="2">
    <location>
        <begin position="171"/>
        <end position="195"/>
    </location>
</feature>
<dbReference type="EMBL" id="SSOP01000037">
    <property type="protein sequence ID" value="KAB5593447.1"/>
    <property type="molecule type" value="Genomic_DNA"/>
</dbReference>
<evidence type="ECO:0000256" key="2">
    <source>
        <dbReference type="SAM" id="Phobius"/>
    </source>
</evidence>
<keyword evidence="2" id="KW-0472">Membrane</keyword>
<feature type="transmembrane region" description="Helical" evidence="2">
    <location>
        <begin position="215"/>
        <end position="235"/>
    </location>
</feature>
<feature type="transmembrane region" description="Helical" evidence="2">
    <location>
        <begin position="14"/>
        <end position="34"/>
    </location>
</feature>